<keyword evidence="1" id="KW-1133">Transmembrane helix</keyword>
<feature type="transmembrane region" description="Helical" evidence="1">
    <location>
        <begin position="71"/>
        <end position="93"/>
    </location>
</feature>
<feature type="transmembrane region" description="Helical" evidence="1">
    <location>
        <begin position="41"/>
        <end position="59"/>
    </location>
</feature>
<keyword evidence="1" id="KW-0812">Transmembrane</keyword>
<proteinExistence type="predicted"/>
<accession>A0AAV2KV22</accession>
<reference evidence="2 3" key="1">
    <citation type="submission" date="2024-04" db="EMBL/GenBank/DDBJ databases">
        <authorList>
            <person name="Waldvogel A.-M."/>
            <person name="Schoenle A."/>
        </authorList>
    </citation>
    <scope>NUCLEOTIDE SEQUENCE [LARGE SCALE GENOMIC DNA]</scope>
</reference>
<evidence type="ECO:0000313" key="3">
    <source>
        <dbReference type="Proteomes" id="UP001497482"/>
    </source>
</evidence>
<name>A0AAV2KV22_KNICA</name>
<keyword evidence="1" id="KW-0472">Membrane</keyword>
<evidence type="ECO:0000313" key="2">
    <source>
        <dbReference type="EMBL" id="CAL1593852.1"/>
    </source>
</evidence>
<feature type="transmembrane region" description="Helical" evidence="1">
    <location>
        <begin position="132"/>
        <end position="153"/>
    </location>
</feature>
<organism evidence="2 3">
    <name type="scientific">Knipowitschia caucasica</name>
    <name type="common">Caucasian dwarf goby</name>
    <name type="synonym">Pomatoschistus caucasicus</name>
    <dbReference type="NCBI Taxonomy" id="637954"/>
    <lineage>
        <taxon>Eukaryota</taxon>
        <taxon>Metazoa</taxon>
        <taxon>Chordata</taxon>
        <taxon>Craniata</taxon>
        <taxon>Vertebrata</taxon>
        <taxon>Euteleostomi</taxon>
        <taxon>Actinopterygii</taxon>
        <taxon>Neopterygii</taxon>
        <taxon>Teleostei</taxon>
        <taxon>Neoteleostei</taxon>
        <taxon>Acanthomorphata</taxon>
        <taxon>Gobiaria</taxon>
        <taxon>Gobiiformes</taxon>
        <taxon>Gobioidei</taxon>
        <taxon>Gobiidae</taxon>
        <taxon>Gobiinae</taxon>
        <taxon>Knipowitschia</taxon>
    </lineage>
</organism>
<evidence type="ECO:0000256" key="1">
    <source>
        <dbReference type="SAM" id="Phobius"/>
    </source>
</evidence>
<protein>
    <submittedName>
        <fullName evidence="2">Uncharacterized protein</fullName>
    </submittedName>
</protein>
<keyword evidence="3" id="KW-1185">Reference proteome</keyword>
<dbReference type="Proteomes" id="UP001497482">
    <property type="component" value="Chromosome 2"/>
</dbReference>
<feature type="transmembrane region" description="Helical" evidence="1">
    <location>
        <begin position="99"/>
        <end position="120"/>
    </location>
</feature>
<dbReference type="AlphaFoldDB" id="A0AAV2KV22"/>
<dbReference type="EMBL" id="OZ035824">
    <property type="protein sequence ID" value="CAL1593852.1"/>
    <property type="molecule type" value="Genomic_DNA"/>
</dbReference>
<sequence length="156" mass="15774">MVGLWGVGGGGWCDCYFVGFWGVVEGCWGCVCGVGGWGGGFGVLSGGVCVWGCGWWYVLLDWVGGGDGGGWVWGGGGVCGGGGWVGLGCVGGWGGCLRWFLVGGVGVGGFIGGGGGVVWWGDKWGGEERRGYERMWVFGGVLCGVFFGVFGWGGGV</sequence>
<gene>
    <name evidence="2" type="ORF">KC01_LOCUS22868</name>
</gene>